<dbReference type="EMBL" id="DROD01000545">
    <property type="protein sequence ID" value="HHJ53227.1"/>
    <property type="molecule type" value="Genomic_DNA"/>
</dbReference>
<organism evidence="2">
    <name type="scientific">Caldithrix abyssi</name>
    <dbReference type="NCBI Taxonomy" id="187145"/>
    <lineage>
        <taxon>Bacteria</taxon>
        <taxon>Pseudomonadati</taxon>
        <taxon>Calditrichota</taxon>
        <taxon>Calditrichia</taxon>
        <taxon>Calditrichales</taxon>
        <taxon>Calditrichaceae</taxon>
        <taxon>Caldithrix</taxon>
    </lineage>
</organism>
<keyword evidence="1" id="KW-0472">Membrane</keyword>
<dbReference type="Proteomes" id="UP000886124">
    <property type="component" value="Unassembled WGS sequence"/>
</dbReference>
<dbReference type="GO" id="GO:0030288">
    <property type="term" value="C:outer membrane-bounded periplasmic space"/>
    <property type="evidence" value="ECO:0007669"/>
    <property type="project" value="InterPro"/>
</dbReference>
<dbReference type="AlphaFoldDB" id="A0A7V5PQ61"/>
<accession>A0A7V5PQ61</accession>
<gene>
    <name evidence="2" type="ORF">ENJ89_08550</name>
</gene>
<protein>
    <recommendedName>
        <fullName evidence="3">FlgO domain-containing protein</fullName>
    </recommendedName>
</protein>
<sequence length="286" mass="31939">MPGKRRGRHFWIRLLLAIGFLLITGAEAQVHVAISDFTNRSNLPLLDAWEKNAPELLSTELSQYPDVVVLERRRLQDILQEQQLALGGFLQDSALVKQIGHLMGAEVILSGAIHKFGHRYRIDLKIVRVRTGEVWTEKAVSPDSRHLNRMIEMLAANVHYRLTGQGKYVSRIKIGRYHTGYWLMAAGALFAGAIYTDDVYKTNRRLYQNNTDLTKFQTYYDRANGAYKATVLLGTLTASAVVGALVAWVKNRTAGEIKAGSGNNPTTGASVQLYNKGVSLGVQVRW</sequence>
<proteinExistence type="predicted"/>
<evidence type="ECO:0000313" key="2">
    <source>
        <dbReference type="EMBL" id="HHJ53227.1"/>
    </source>
</evidence>
<keyword evidence="1" id="KW-1133">Transmembrane helix</keyword>
<dbReference type="Gene3D" id="3.40.50.10610">
    <property type="entry name" value="ABC-type transport auxiliary lipoprotein component"/>
    <property type="match status" value="1"/>
</dbReference>
<dbReference type="Pfam" id="PF03783">
    <property type="entry name" value="CsgG"/>
    <property type="match status" value="1"/>
</dbReference>
<evidence type="ECO:0008006" key="3">
    <source>
        <dbReference type="Google" id="ProtNLM"/>
    </source>
</evidence>
<evidence type="ECO:0000256" key="1">
    <source>
        <dbReference type="SAM" id="Phobius"/>
    </source>
</evidence>
<reference evidence="2" key="1">
    <citation type="journal article" date="2020" name="mSystems">
        <title>Genome- and Community-Level Interaction Insights into Carbon Utilization and Element Cycling Functions of Hydrothermarchaeota in Hydrothermal Sediment.</title>
        <authorList>
            <person name="Zhou Z."/>
            <person name="Liu Y."/>
            <person name="Xu W."/>
            <person name="Pan J."/>
            <person name="Luo Z.H."/>
            <person name="Li M."/>
        </authorList>
    </citation>
    <scope>NUCLEOTIDE SEQUENCE [LARGE SCALE GENOMIC DNA]</scope>
    <source>
        <strain evidence="2">HyVt-527</strain>
    </source>
</reference>
<name>A0A7V5PQ61_CALAY</name>
<feature type="transmembrane region" description="Helical" evidence="1">
    <location>
        <begin position="179"/>
        <end position="196"/>
    </location>
</feature>
<keyword evidence="1" id="KW-0812">Transmembrane</keyword>
<dbReference type="InterPro" id="IPR005534">
    <property type="entry name" value="Curli_assmbl/transp-comp_CsgG"/>
</dbReference>
<comment type="caution">
    <text evidence="2">The sequence shown here is derived from an EMBL/GenBank/DDBJ whole genome shotgun (WGS) entry which is preliminary data.</text>
</comment>
<feature type="transmembrane region" description="Helical" evidence="1">
    <location>
        <begin position="229"/>
        <end position="249"/>
    </location>
</feature>